<reference evidence="2" key="1">
    <citation type="journal article" date="2021" name="ISME J.">
        <title>Evolutionary origin and ecological implication of a unique nif island in free-living Bradyrhizobium lineages.</title>
        <authorList>
            <person name="Tao J."/>
        </authorList>
    </citation>
    <scope>NUCLEOTIDE SEQUENCE [LARGE SCALE GENOMIC DNA]</scope>
    <source>
        <strain evidence="2">SZCCT0094</strain>
    </source>
</reference>
<organism evidence="1 2">
    <name type="scientific">Bradyrhizobium denitrificans</name>
    <dbReference type="NCBI Taxonomy" id="2734912"/>
    <lineage>
        <taxon>Bacteria</taxon>
        <taxon>Pseudomonadati</taxon>
        <taxon>Pseudomonadota</taxon>
        <taxon>Alphaproteobacteria</taxon>
        <taxon>Hyphomicrobiales</taxon>
        <taxon>Nitrobacteraceae</taxon>
        <taxon>Bradyrhizobium</taxon>
    </lineage>
</organism>
<comment type="caution">
    <text evidence="1">The sequence shown here is derived from an EMBL/GenBank/DDBJ whole genome shotgun (WGS) entry which is preliminary data.</text>
</comment>
<dbReference type="EMBL" id="JAFCLK010000019">
    <property type="protein sequence ID" value="MBR1138228.1"/>
    <property type="molecule type" value="Genomic_DNA"/>
</dbReference>
<accession>A0ABS5GA71</accession>
<name>A0ABS5GA71_9BRAD</name>
<protein>
    <submittedName>
        <fullName evidence="1">Uncharacterized protein</fullName>
    </submittedName>
</protein>
<proteinExistence type="predicted"/>
<sequence>MTRPASSAIHDDPTQTLRADGVWLGEHQARRLRWVSRTFGPPVRWDRLSEACGGRTILVLDPPTGAGAELLVSSLTSHDAVVIPLGENPAFDFLKSKLTEFGTVGASADGPHELWWGGLGWPAPVGAHRPDALRVVSCHARTIGDLHIYHLRRSLERLGLAFEIEAIDSGSGDRLTAADRADFVTRMWQRHKQPLLFVEPDVMLQAVPDLPELTGCDFAVHKWNGWEMSARTLYFGRSKAAETMLRTWSELARTFPDVWDGYLIDQAWSAVTSQIALDTVWLPRSYHAVAGQLAARSAVVVHNLKPTSGDLGPDPDFATMVRPARRAGRVGASDALLVLRSGANSDKAVTVILREVDSRSARETADSIDAVTRAFVADCGGFGRLELSLCSWQPEARIAREAAFLADNMVFEVVPGQHLPENLFRTIAAAEAGRRPDNVETYRR</sequence>
<gene>
    <name evidence="1" type="ORF">JQ619_20885</name>
</gene>
<dbReference type="RefSeq" id="WP_172242211.1">
    <property type="nucleotide sequence ID" value="NZ_JABFDP010000037.1"/>
</dbReference>
<keyword evidence="2" id="KW-1185">Reference proteome</keyword>
<evidence type="ECO:0000313" key="2">
    <source>
        <dbReference type="Proteomes" id="UP001314635"/>
    </source>
</evidence>
<evidence type="ECO:0000313" key="1">
    <source>
        <dbReference type="EMBL" id="MBR1138228.1"/>
    </source>
</evidence>
<dbReference type="Proteomes" id="UP001314635">
    <property type="component" value="Unassembled WGS sequence"/>
</dbReference>